<keyword evidence="2" id="KW-0964">Secreted</keyword>
<comment type="function">
    <text evidence="7">Lectin involved in innate immunity. Agglutinates all types of human erythrocytes, Gram-positive and Gram-negative bacteria. Has a stronger agglutinating activity towards Gram-negative bacteria than towards Gram-positive bacteria. Specifically recognizes acetyl group-containing substances on agglutinated cells. The hemagglutinating activity was inhibited by EDTA, acetyl group-containing mono- and disaccharides, N-acetyl derivatives of amino acids, other acetyl group-containing substances, propionamide and benzamide. Enhances the antimicrobial activity of big defensin against Gram-positive bacteria but not against Gram-negative bacteria.</text>
</comment>
<dbReference type="SUPFAM" id="SSF56496">
    <property type="entry name" value="Fibrinogen C-terminal domain-like"/>
    <property type="match status" value="1"/>
</dbReference>
<dbReference type="PROSITE" id="PS51406">
    <property type="entry name" value="FIBRINOGEN_C_2"/>
    <property type="match status" value="1"/>
</dbReference>
<reference evidence="12 13" key="1">
    <citation type="journal article" date="2019" name="PLoS Biol.">
        <title>Sex chromosomes control vertical transmission of feminizing Wolbachia symbionts in an isopod.</title>
        <authorList>
            <person name="Becking T."/>
            <person name="Chebbi M.A."/>
            <person name="Giraud I."/>
            <person name="Moumen B."/>
            <person name="Laverre T."/>
            <person name="Caubet Y."/>
            <person name="Peccoud J."/>
            <person name="Gilbert C."/>
            <person name="Cordaux R."/>
        </authorList>
    </citation>
    <scope>NUCLEOTIDE SEQUENCE [LARGE SCALE GENOMIC DNA]</scope>
    <source>
        <strain evidence="12">ANa2</strain>
        <tissue evidence="12">Whole body excluding digestive tract and cuticle</tissue>
    </source>
</reference>
<keyword evidence="4 8" id="KW-0175">Coiled coil</keyword>
<evidence type="ECO:0000256" key="2">
    <source>
        <dbReference type="ARBA" id="ARBA00022525"/>
    </source>
</evidence>
<evidence type="ECO:0000259" key="11">
    <source>
        <dbReference type="PROSITE" id="PS51406"/>
    </source>
</evidence>
<evidence type="ECO:0000256" key="9">
    <source>
        <dbReference type="SAM" id="MobiDB-lite"/>
    </source>
</evidence>
<dbReference type="NCBIfam" id="NF040941">
    <property type="entry name" value="GGGWT_bact"/>
    <property type="match status" value="1"/>
</dbReference>
<accession>A0A5N5TKD1</accession>
<dbReference type="InterPro" id="IPR037579">
    <property type="entry name" value="FIB_ANG-like"/>
</dbReference>
<evidence type="ECO:0000256" key="1">
    <source>
        <dbReference type="ARBA" id="ARBA00004613"/>
    </source>
</evidence>
<keyword evidence="5" id="KW-1015">Disulfide bond</keyword>
<feature type="compositionally biased region" description="Basic and acidic residues" evidence="9">
    <location>
        <begin position="33"/>
        <end position="44"/>
    </location>
</feature>
<comment type="subcellular location">
    <subcellularLocation>
        <location evidence="1">Secreted</location>
    </subcellularLocation>
</comment>
<dbReference type="OrthoDB" id="6344694at2759"/>
<comment type="caution">
    <text evidence="12">The sequence shown here is derived from an EMBL/GenBank/DDBJ whole genome shotgun (WGS) entry which is preliminary data.</text>
</comment>
<evidence type="ECO:0000313" key="12">
    <source>
        <dbReference type="EMBL" id="KAB7506625.1"/>
    </source>
</evidence>
<feature type="signal peptide" evidence="10">
    <location>
        <begin position="1"/>
        <end position="19"/>
    </location>
</feature>
<dbReference type="InterPro" id="IPR036056">
    <property type="entry name" value="Fibrinogen-like_C"/>
</dbReference>
<proteinExistence type="predicted"/>
<dbReference type="CDD" id="cd00087">
    <property type="entry name" value="FReD"/>
    <property type="match status" value="1"/>
</dbReference>
<evidence type="ECO:0000256" key="3">
    <source>
        <dbReference type="ARBA" id="ARBA00022729"/>
    </source>
</evidence>
<dbReference type="InterPro" id="IPR002181">
    <property type="entry name" value="Fibrinogen_a/b/g_C_dom"/>
</dbReference>
<dbReference type="InterPro" id="IPR014716">
    <property type="entry name" value="Fibrinogen_a/b/g_C_1"/>
</dbReference>
<dbReference type="PROSITE" id="PS00514">
    <property type="entry name" value="FIBRINOGEN_C_1"/>
    <property type="match status" value="1"/>
</dbReference>
<keyword evidence="6" id="KW-0325">Glycoprotein</keyword>
<gene>
    <name evidence="12" type="primary">ANGPT4_0</name>
    <name evidence="12" type="ORF">Anas_06855</name>
</gene>
<dbReference type="SMART" id="SM00186">
    <property type="entry name" value="FBG"/>
    <property type="match status" value="1"/>
</dbReference>
<dbReference type="PANTHER" id="PTHR47221">
    <property type="entry name" value="FIBRINOGEN ALPHA CHAIN"/>
    <property type="match status" value="1"/>
</dbReference>
<feature type="domain" description="Fibrinogen C-terminal" evidence="11">
    <location>
        <begin position="254"/>
        <end position="477"/>
    </location>
</feature>
<sequence length="492" mass="56679">MRSMIIVLFYFWAVNLKFSKCVTTTLPPTDSTSSRREEMGRARSEQGLGREVLRERLDSILQVLTRLSERMVAIETKQNQQNERIDNINYRITKLDVQNDEQKSQFAEVWSVLRHRLQATERDTEQISSILDVIKTEISDTNSNTIQINTKMQSLKLDGKIKEGIQRGRKGPKLQVVLAAVSGLRSNMENLQKNFHTIKQNISNIANRTTTLNSLQDAFVTKQDLHLGLAEIKQEIEDYKFPFFSYSSMLQDSKIKKGESQDCWELQNKRGKTKSGVYKIQPTLTIKPFFVYCDMETEGGGWTVIQKREDGTEDFKRGWNDYKTGFGNLGGEFWMGNEKLYQLTNTQVHEIRIELTDFSQTMATASYSAFATGPENEGYALRLISGYKGDAGDSLSYHVGQKWSTYDMDNDAWPTQSCARDHEGAWWYKTCETSNLNGLYLHGPVPPGEEYKGIYWYDFHGPQYSLWHTRMMVRRGGHVTEKIPTIPQHMKH</sequence>
<dbReference type="AlphaFoldDB" id="A0A5N5TKD1"/>
<dbReference type="Pfam" id="PF00147">
    <property type="entry name" value="Fibrinogen_C"/>
    <property type="match status" value="1"/>
</dbReference>
<dbReference type="GO" id="GO:0030246">
    <property type="term" value="F:carbohydrate binding"/>
    <property type="evidence" value="ECO:0007669"/>
    <property type="project" value="UniProtKB-ARBA"/>
</dbReference>
<keyword evidence="13" id="KW-1185">Reference proteome</keyword>
<evidence type="ECO:0000313" key="13">
    <source>
        <dbReference type="Proteomes" id="UP000326759"/>
    </source>
</evidence>
<feature type="chain" id="PRO_5024298905" evidence="10">
    <location>
        <begin position="20"/>
        <end position="492"/>
    </location>
</feature>
<evidence type="ECO:0000256" key="6">
    <source>
        <dbReference type="ARBA" id="ARBA00023180"/>
    </source>
</evidence>
<dbReference type="FunFam" id="3.90.215.10:FF:000001">
    <property type="entry name" value="Tenascin isoform 1"/>
    <property type="match status" value="1"/>
</dbReference>
<keyword evidence="3 10" id="KW-0732">Signal</keyword>
<evidence type="ECO:0000256" key="8">
    <source>
        <dbReference type="SAM" id="Coils"/>
    </source>
</evidence>
<evidence type="ECO:0000256" key="7">
    <source>
        <dbReference type="ARBA" id="ARBA00053344"/>
    </source>
</evidence>
<evidence type="ECO:0000256" key="4">
    <source>
        <dbReference type="ARBA" id="ARBA00023054"/>
    </source>
</evidence>
<evidence type="ECO:0000256" key="10">
    <source>
        <dbReference type="SAM" id="SignalP"/>
    </source>
</evidence>
<dbReference type="Gene3D" id="3.90.215.10">
    <property type="entry name" value="Gamma Fibrinogen, chain A, domain 1"/>
    <property type="match status" value="1"/>
</dbReference>
<dbReference type="InterPro" id="IPR020837">
    <property type="entry name" value="Fibrinogen_CS"/>
</dbReference>
<feature type="region of interest" description="Disordered" evidence="9">
    <location>
        <begin position="25"/>
        <end position="46"/>
    </location>
</feature>
<name>A0A5N5TKD1_9CRUS</name>
<dbReference type="PANTHER" id="PTHR47221:SF6">
    <property type="entry name" value="FIBRINOGEN ALPHA CHAIN"/>
    <property type="match status" value="1"/>
</dbReference>
<dbReference type="Proteomes" id="UP000326759">
    <property type="component" value="Unassembled WGS sequence"/>
</dbReference>
<dbReference type="GO" id="GO:0005576">
    <property type="term" value="C:extracellular region"/>
    <property type="evidence" value="ECO:0007669"/>
    <property type="project" value="UniProtKB-SubCell"/>
</dbReference>
<protein>
    <submittedName>
        <fullName evidence="12">Angiopoietin-4</fullName>
    </submittedName>
</protein>
<organism evidence="12 13">
    <name type="scientific">Armadillidium nasatum</name>
    <dbReference type="NCBI Taxonomy" id="96803"/>
    <lineage>
        <taxon>Eukaryota</taxon>
        <taxon>Metazoa</taxon>
        <taxon>Ecdysozoa</taxon>
        <taxon>Arthropoda</taxon>
        <taxon>Crustacea</taxon>
        <taxon>Multicrustacea</taxon>
        <taxon>Malacostraca</taxon>
        <taxon>Eumalacostraca</taxon>
        <taxon>Peracarida</taxon>
        <taxon>Isopoda</taxon>
        <taxon>Oniscidea</taxon>
        <taxon>Crinocheta</taxon>
        <taxon>Armadillidiidae</taxon>
        <taxon>Armadillidium</taxon>
    </lineage>
</organism>
<dbReference type="EMBL" id="SEYY01000721">
    <property type="protein sequence ID" value="KAB7506625.1"/>
    <property type="molecule type" value="Genomic_DNA"/>
</dbReference>
<feature type="non-terminal residue" evidence="12">
    <location>
        <position position="492"/>
    </location>
</feature>
<evidence type="ECO:0000256" key="5">
    <source>
        <dbReference type="ARBA" id="ARBA00023157"/>
    </source>
</evidence>
<feature type="coiled-coil region" evidence="8">
    <location>
        <begin position="174"/>
        <end position="208"/>
    </location>
</feature>